<sequence>MTRTTASGLTHPVAPRSGPPVLLVHGAGTTARLWDRVRAELRDLPVVAPDRRSSGDLAAEVADLAPWAEGALVVGVSGGATLGLALASSEVRLAGAILHEPAVGGLLPGLLAPVAAAFAAHGVAGFGRTLYGPLWSPEMAPDDPGAVERDLAMFRAFEPSAPRRGQGPVLVTVGAQSPPARFQAAGALEEAFGLTHRVVEGCAHFVPIEAPLTLARLVVSVRRELSGG</sequence>
<dbReference type="EMBL" id="BJYY01000018">
    <property type="protein sequence ID" value="GEO35129.1"/>
    <property type="molecule type" value="Genomic_DNA"/>
</dbReference>
<dbReference type="GO" id="GO:0003824">
    <property type="term" value="F:catalytic activity"/>
    <property type="evidence" value="ECO:0007669"/>
    <property type="project" value="UniProtKB-ARBA"/>
</dbReference>
<dbReference type="Proteomes" id="UP000321181">
    <property type="component" value="Unassembled WGS sequence"/>
</dbReference>
<dbReference type="InterPro" id="IPR000073">
    <property type="entry name" value="AB_hydrolase_1"/>
</dbReference>
<comment type="caution">
    <text evidence="2">The sequence shown here is derived from an EMBL/GenBank/DDBJ whole genome shotgun (WGS) entry which is preliminary data.</text>
</comment>
<dbReference type="RefSeq" id="WP_186816599.1">
    <property type="nucleotide sequence ID" value="NZ_BAAARM010000008.1"/>
</dbReference>
<name>A0A512DF58_9CELL</name>
<dbReference type="AlphaFoldDB" id="A0A512DF58"/>
<evidence type="ECO:0000259" key="1">
    <source>
        <dbReference type="Pfam" id="PF12697"/>
    </source>
</evidence>
<proteinExistence type="predicted"/>
<keyword evidence="3" id="KW-1185">Reference proteome</keyword>
<gene>
    <name evidence="2" type="ORF">CAE01nite_28540</name>
</gene>
<dbReference type="Pfam" id="PF12697">
    <property type="entry name" value="Abhydrolase_6"/>
    <property type="match status" value="1"/>
</dbReference>
<dbReference type="InterPro" id="IPR029058">
    <property type="entry name" value="AB_hydrolase_fold"/>
</dbReference>
<dbReference type="Gene3D" id="3.40.50.1820">
    <property type="entry name" value="alpha/beta hydrolase"/>
    <property type="match status" value="1"/>
</dbReference>
<accession>A0A512DF58</accession>
<reference evidence="2 3" key="1">
    <citation type="submission" date="2019-07" db="EMBL/GenBank/DDBJ databases">
        <title>Whole genome shotgun sequence of Cellulomonas aerilata NBRC 106308.</title>
        <authorList>
            <person name="Hosoyama A."/>
            <person name="Uohara A."/>
            <person name="Ohji S."/>
            <person name="Ichikawa N."/>
        </authorList>
    </citation>
    <scope>NUCLEOTIDE SEQUENCE [LARGE SCALE GENOMIC DNA]</scope>
    <source>
        <strain evidence="2 3">NBRC 106308</strain>
    </source>
</reference>
<organism evidence="2 3">
    <name type="scientific">Cellulomonas aerilata</name>
    <dbReference type="NCBI Taxonomy" id="515326"/>
    <lineage>
        <taxon>Bacteria</taxon>
        <taxon>Bacillati</taxon>
        <taxon>Actinomycetota</taxon>
        <taxon>Actinomycetes</taxon>
        <taxon>Micrococcales</taxon>
        <taxon>Cellulomonadaceae</taxon>
        <taxon>Cellulomonas</taxon>
    </lineage>
</organism>
<feature type="domain" description="AB hydrolase-1" evidence="1">
    <location>
        <begin position="21"/>
        <end position="216"/>
    </location>
</feature>
<protein>
    <recommendedName>
        <fullName evidence="1">AB hydrolase-1 domain-containing protein</fullName>
    </recommendedName>
</protein>
<evidence type="ECO:0000313" key="3">
    <source>
        <dbReference type="Proteomes" id="UP000321181"/>
    </source>
</evidence>
<dbReference type="SUPFAM" id="SSF53474">
    <property type="entry name" value="alpha/beta-Hydrolases"/>
    <property type="match status" value="1"/>
</dbReference>
<evidence type="ECO:0000313" key="2">
    <source>
        <dbReference type="EMBL" id="GEO35129.1"/>
    </source>
</evidence>